<accession>A0A840C448</accession>
<dbReference type="AlphaFoldDB" id="A0A840C448"/>
<protein>
    <submittedName>
        <fullName evidence="1">Uncharacterized protein</fullName>
    </submittedName>
</protein>
<gene>
    <name evidence="1" type="ORF">GGR16_003435</name>
</gene>
<evidence type="ECO:0000313" key="1">
    <source>
        <dbReference type="EMBL" id="MBB4018388.1"/>
    </source>
</evidence>
<keyword evidence="2" id="KW-1185">Reference proteome</keyword>
<sequence length="44" mass="4695">MRLHKFQAIVADPVAKLYAISTLIAGNLGFPPPLFPLEGETPCG</sequence>
<reference evidence="1 2" key="1">
    <citation type="submission" date="2020-08" db="EMBL/GenBank/DDBJ databases">
        <title>Genomic Encyclopedia of Type Strains, Phase IV (KMG-IV): sequencing the most valuable type-strain genomes for metagenomic binning, comparative biology and taxonomic classification.</title>
        <authorList>
            <person name="Goeker M."/>
        </authorList>
    </citation>
    <scope>NUCLEOTIDE SEQUENCE [LARGE SCALE GENOMIC DNA]</scope>
    <source>
        <strain evidence="1 2">DSM 103737</strain>
    </source>
</reference>
<evidence type="ECO:0000313" key="2">
    <source>
        <dbReference type="Proteomes" id="UP000577362"/>
    </source>
</evidence>
<proteinExistence type="predicted"/>
<dbReference type="RefSeq" id="WP_256374274.1">
    <property type="nucleotide sequence ID" value="NZ_JACIEN010000004.1"/>
</dbReference>
<name>A0A840C448_9HYPH</name>
<organism evidence="1 2">
    <name type="scientific">Chelatococcus caeni</name>
    <dbReference type="NCBI Taxonomy" id="1348468"/>
    <lineage>
        <taxon>Bacteria</taxon>
        <taxon>Pseudomonadati</taxon>
        <taxon>Pseudomonadota</taxon>
        <taxon>Alphaproteobacteria</taxon>
        <taxon>Hyphomicrobiales</taxon>
        <taxon>Chelatococcaceae</taxon>
        <taxon>Chelatococcus</taxon>
    </lineage>
</organism>
<dbReference type="EMBL" id="JACIEN010000004">
    <property type="protein sequence ID" value="MBB4018388.1"/>
    <property type="molecule type" value="Genomic_DNA"/>
</dbReference>
<dbReference type="Proteomes" id="UP000577362">
    <property type="component" value="Unassembled WGS sequence"/>
</dbReference>
<comment type="caution">
    <text evidence="1">The sequence shown here is derived from an EMBL/GenBank/DDBJ whole genome shotgun (WGS) entry which is preliminary data.</text>
</comment>